<dbReference type="Pfam" id="PF00664">
    <property type="entry name" value="ABC_membrane"/>
    <property type="match status" value="1"/>
</dbReference>
<gene>
    <name evidence="10" type="ORF">bsdtb5_26690</name>
</gene>
<accession>A0A7R7EM58</accession>
<dbReference type="KEGG" id="ahb:bsdtb5_26690"/>
<dbReference type="Gene3D" id="1.20.1560.10">
    <property type="entry name" value="ABC transporter type 1, transmembrane domain"/>
    <property type="match status" value="1"/>
</dbReference>
<dbReference type="EMBL" id="AP024169">
    <property type="protein sequence ID" value="BCN31374.1"/>
    <property type="molecule type" value="Genomic_DNA"/>
</dbReference>
<dbReference type="InterPro" id="IPR039421">
    <property type="entry name" value="Type_1_exporter"/>
</dbReference>
<protein>
    <submittedName>
        <fullName evidence="10">ABC transporter ATP-binding protein</fullName>
    </submittedName>
</protein>
<evidence type="ECO:0000256" key="4">
    <source>
        <dbReference type="ARBA" id="ARBA00022840"/>
    </source>
</evidence>
<dbReference type="PROSITE" id="PS50929">
    <property type="entry name" value="ABC_TM1F"/>
    <property type="match status" value="1"/>
</dbReference>
<dbReference type="GO" id="GO:0005524">
    <property type="term" value="F:ATP binding"/>
    <property type="evidence" value="ECO:0007669"/>
    <property type="project" value="UniProtKB-KW"/>
</dbReference>
<evidence type="ECO:0000313" key="10">
    <source>
        <dbReference type="EMBL" id="BCN31374.1"/>
    </source>
</evidence>
<dbReference type="InterPro" id="IPR027417">
    <property type="entry name" value="P-loop_NTPase"/>
</dbReference>
<dbReference type="InterPro" id="IPR011527">
    <property type="entry name" value="ABC1_TM_dom"/>
</dbReference>
<keyword evidence="3" id="KW-0547">Nucleotide-binding</keyword>
<evidence type="ECO:0000256" key="5">
    <source>
        <dbReference type="ARBA" id="ARBA00022989"/>
    </source>
</evidence>
<feature type="transmembrane region" description="Helical" evidence="7">
    <location>
        <begin position="32"/>
        <end position="58"/>
    </location>
</feature>
<dbReference type="GO" id="GO:0034040">
    <property type="term" value="F:ATPase-coupled lipid transmembrane transporter activity"/>
    <property type="evidence" value="ECO:0007669"/>
    <property type="project" value="TreeGrafter"/>
</dbReference>
<dbReference type="InterPro" id="IPR003593">
    <property type="entry name" value="AAA+_ATPase"/>
</dbReference>
<evidence type="ECO:0000256" key="2">
    <source>
        <dbReference type="ARBA" id="ARBA00022692"/>
    </source>
</evidence>
<sequence>MHSEEENCFGCKKAIKTMKYFYKQAIDYKPGYFILIIGSILVSSITPFINILFPKYIIDELLGDKNTNRIIQLVAFIVIGNMICNMLKNAIDENLGKYADSFERYFNIKISRKSIEMDFEHTENSDVLNQAQKAETGMSWYSGGIDGLTKCFVSIISSIITLTGVTVVIVTKSSLLLLVIAITIGITTILNAKKNAIQVKAFQGLVALNRAFGYIFWQLSNFKYGKDIRLYGADDMMMQKAKDNNEETTRVWKKQALSTLPYNEIDSVITAIRDGITYFYLGYKAIKRVISIGDFTMLSSAASTFSESLTSMIFNVQEIHKKLQFMNEYMVFMNYENSLVRGEEKVKKKDEYEFQFVHVSFKYPRSEDYVLKDINLTIKSGEHLSVVGLNGAGKTTFIKLLCRLYEVSEGEILLNGVNIKEYDYEEYMKIFSVVFQDFKLLSFSIKENVALGHSLQDTDEKVTEHLKLSGLSDKVATLEKGIETSIYKQFEEDGIEPSGGEAQKLAIARALYKNAPIIILDEPTAALDPIAEYEIYNHFDQLVGKKTAVYISHRLSSCKFCDRIIVFGEGTVAESGTHEELLNKQGGIYSKMFNAQAQYYVNV</sequence>
<dbReference type="GO" id="GO:0140359">
    <property type="term" value="F:ABC-type transporter activity"/>
    <property type="evidence" value="ECO:0007669"/>
    <property type="project" value="InterPro"/>
</dbReference>
<dbReference type="RefSeq" id="WP_271716106.1">
    <property type="nucleotide sequence ID" value="NZ_AP024169.1"/>
</dbReference>
<evidence type="ECO:0000256" key="3">
    <source>
        <dbReference type="ARBA" id="ARBA00022741"/>
    </source>
</evidence>
<dbReference type="PANTHER" id="PTHR24221:SF646">
    <property type="entry name" value="HAEMOLYSIN SECRETION ATP-BINDING PROTEIN"/>
    <property type="match status" value="1"/>
</dbReference>
<dbReference type="PROSITE" id="PS50893">
    <property type="entry name" value="ABC_TRANSPORTER_2"/>
    <property type="match status" value="1"/>
</dbReference>
<dbReference type="AlphaFoldDB" id="A0A7R7EM58"/>
<organism evidence="10 11">
    <name type="scientific">Anaeromicropila herbilytica</name>
    <dbReference type="NCBI Taxonomy" id="2785025"/>
    <lineage>
        <taxon>Bacteria</taxon>
        <taxon>Bacillati</taxon>
        <taxon>Bacillota</taxon>
        <taxon>Clostridia</taxon>
        <taxon>Lachnospirales</taxon>
        <taxon>Lachnospiraceae</taxon>
        <taxon>Anaeromicropila</taxon>
    </lineage>
</organism>
<keyword evidence="11" id="KW-1185">Reference proteome</keyword>
<dbReference type="Proteomes" id="UP000595897">
    <property type="component" value="Chromosome"/>
</dbReference>
<dbReference type="Pfam" id="PF00005">
    <property type="entry name" value="ABC_tran"/>
    <property type="match status" value="1"/>
</dbReference>
<dbReference type="SUPFAM" id="SSF90123">
    <property type="entry name" value="ABC transporter transmembrane region"/>
    <property type="match status" value="1"/>
</dbReference>
<evidence type="ECO:0000259" key="8">
    <source>
        <dbReference type="PROSITE" id="PS50893"/>
    </source>
</evidence>
<feature type="transmembrane region" description="Helical" evidence="7">
    <location>
        <begin position="148"/>
        <end position="169"/>
    </location>
</feature>
<reference evidence="10 11" key="1">
    <citation type="submission" date="2020-11" db="EMBL/GenBank/DDBJ databases">
        <title>Draft genome sequencing of a Lachnospiraceae strain isolated from anoxic soil subjected to BSD treatment.</title>
        <authorList>
            <person name="Uek A."/>
            <person name="Tonouchi A."/>
        </authorList>
    </citation>
    <scope>NUCLEOTIDE SEQUENCE [LARGE SCALE GENOMIC DNA]</scope>
    <source>
        <strain evidence="10 11">TB5</strain>
    </source>
</reference>
<keyword evidence="6 7" id="KW-0472">Membrane</keyword>
<dbReference type="CDD" id="cd03228">
    <property type="entry name" value="ABCC_MRP_Like"/>
    <property type="match status" value="1"/>
</dbReference>
<dbReference type="GO" id="GO:0016887">
    <property type="term" value="F:ATP hydrolysis activity"/>
    <property type="evidence" value="ECO:0007669"/>
    <property type="project" value="InterPro"/>
</dbReference>
<evidence type="ECO:0000256" key="1">
    <source>
        <dbReference type="ARBA" id="ARBA00004651"/>
    </source>
</evidence>
<feature type="domain" description="ABC transporter" evidence="8">
    <location>
        <begin position="354"/>
        <end position="594"/>
    </location>
</feature>
<evidence type="ECO:0000256" key="7">
    <source>
        <dbReference type="SAM" id="Phobius"/>
    </source>
</evidence>
<evidence type="ECO:0000259" key="9">
    <source>
        <dbReference type="PROSITE" id="PS50929"/>
    </source>
</evidence>
<evidence type="ECO:0000256" key="6">
    <source>
        <dbReference type="ARBA" id="ARBA00023136"/>
    </source>
</evidence>
<proteinExistence type="predicted"/>
<evidence type="ECO:0000313" key="11">
    <source>
        <dbReference type="Proteomes" id="UP000595897"/>
    </source>
</evidence>
<dbReference type="Gene3D" id="3.40.50.300">
    <property type="entry name" value="P-loop containing nucleotide triphosphate hydrolases"/>
    <property type="match status" value="1"/>
</dbReference>
<keyword evidence="4 10" id="KW-0067">ATP-binding</keyword>
<dbReference type="SUPFAM" id="SSF52540">
    <property type="entry name" value="P-loop containing nucleoside triphosphate hydrolases"/>
    <property type="match status" value="1"/>
</dbReference>
<keyword evidence="2 7" id="KW-0812">Transmembrane</keyword>
<feature type="transmembrane region" description="Helical" evidence="7">
    <location>
        <begin position="70"/>
        <end position="87"/>
    </location>
</feature>
<feature type="domain" description="ABC transmembrane type-1" evidence="9">
    <location>
        <begin position="146"/>
        <end position="321"/>
    </location>
</feature>
<dbReference type="InterPro" id="IPR003439">
    <property type="entry name" value="ABC_transporter-like_ATP-bd"/>
</dbReference>
<comment type="subcellular location">
    <subcellularLocation>
        <location evidence="1">Cell membrane</location>
        <topology evidence="1">Multi-pass membrane protein</topology>
    </subcellularLocation>
</comment>
<name>A0A7R7EM58_9FIRM</name>
<dbReference type="GO" id="GO:0005886">
    <property type="term" value="C:plasma membrane"/>
    <property type="evidence" value="ECO:0007669"/>
    <property type="project" value="UniProtKB-SubCell"/>
</dbReference>
<dbReference type="SMART" id="SM00382">
    <property type="entry name" value="AAA"/>
    <property type="match status" value="1"/>
</dbReference>
<dbReference type="InterPro" id="IPR036640">
    <property type="entry name" value="ABC1_TM_sf"/>
</dbReference>
<feature type="transmembrane region" description="Helical" evidence="7">
    <location>
        <begin position="175"/>
        <end position="192"/>
    </location>
</feature>
<keyword evidence="5 7" id="KW-1133">Transmembrane helix</keyword>
<dbReference type="PANTHER" id="PTHR24221">
    <property type="entry name" value="ATP-BINDING CASSETTE SUB-FAMILY B"/>
    <property type="match status" value="1"/>
</dbReference>